<proteinExistence type="predicted"/>
<name>A0ABX2Y8G1_9CELL</name>
<dbReference type="Proteomes" id="UP000093412">
    <property type="component" value="Unassembled WGS sequence"/>
</dbReference>
<evidence type="ECO:0000313" key="2">
    <source>
        <dbReference type="EMBL" id="OCI32780.1"/>
    </source>
</evidence>
<dbReference type="RefSeq" id="WP_068623921.1">
    <property type="nucleotide sequence ID" value="NZ_MAQA01000003.1"/>
</dbReference>
<evidence type="ECO:0000256" key="1">
    <source>
        <dbReference type="SAM" id="Phobius"/>
    </source>
</evidence>
<keyword evidence="3" id="KW-1185">Reference proteome</keyword>
<comment type="caution">
    <text evidence="2">The sequence shown here is derived from an EMBL/GenBank/DDBJ whole genome shotgun (WGS) entry which is preliminary data.</text>
</comment>
<keyword evidence="1" id="KW-1133">Transmembrane helix</keyword>
<feature type="transmembrane region" description="Helical" evidence="1">
    <location>
        <begin position="79"/>
        <end position="96"/>
    </location>
</feature>
<feature type="transmembrane region" description="Helical" evidence="1">
    <location>
        <begin position="146"/>
        <end position="165"/>
    </location>
</feature>
<reference evidence="2 3" key="1">
    <citation type="submission" date="2016-06" db="EMBL/GenBank/DDBJ databases">
        <title>Genome sequence of Oerskovia enterophila DSM 43852.</title>
        <authorList>
            <person name="Poehlein A."/>
            <person name="Jag V."/>
            <person name="Bengelsdorf F.R."/>
            <person name="Daniel R."/>
            <person name="Duerre P."/>
        </authorList>
    </citation>
    <scope>NUCLEOTIDE SEQUENCE [LARGE SCALE GENOMIC DNA]</scope>
    <source>
        <strain evidence="2 3">DSM 43852</strain>
    </source>
</reference>
<dbReference type="EMBL" id="MAQA01000003">
    <property type="protein sequence ID" value="OCI32780.1"/>
    <property type="molecule type" value="Genomic_DNA"/>
</dbReference>
<accession>A0ABX2Y8G1</accession>
<evidence type="ECO:0000313" key="3">
    <source>
        <dbReference type="Proteomes" id="UP000093412"/>
    </source>
</evidence>
<keyword evidence="1" id="KW-0472">Membrane</keyword>
<keyword evidence="1" id="KW-0812">Transmembrane</keyword>
<feature type="transmembrane region" description="Helical" evidence="1">
    <location>
        <begin position="21"/>
        <end position="41"/>
    </location>
</feature>
<protein>
    <submittedName>
        <fullName evidence="2">Uncharacterized protein</fullName>
    </submittedName>
</protein>
<gene>
    <name evidence="2" type="ORF">OERS_03720</name>
</gene>
<sequence length="176" mass="18636">MTTTSKYVELVGAQQRAARHATSMPLFVNALAMCYLTYVRFVDPGQLAAATLTPMVAYAALLLAMLLQRQLTGVGLGRDRYGIVAVGAIGLVVIFGPWAFSLLGASFFLGLGLVILGVRARDAWLWIPGTVLMVAGPAITFASPGLYILTACTVGMLAVSTTALVREQRTAKIDIS</sequence>
<feature type="transmembrane region" description="Helical" evidence="1">
    <location>
        <begin position="47"/>
        <end position="67"/>
    </location>
</feature>
<organism evidence="2 3">
    <name type="scientific">Oerskovia enterophila</name>
    <dbReference type="NCBI Taxonomy" id="43678"/>
    <lineage>
        <taxon>Bacteria</taxon>
        <taxon>Bacillati</taxon>
        <taxon>Actinomycetota</taxon>
        <taxon>Actinomycetes</taxon>
        <taxon>Micrococcales</taxon>
        <taxon>Cellulomonadaceae</taxon>
        <taxon>Oerskovia</taxon>
    </lineage>
</organism>
<feature type="transmembrane region" description="Helical" evidence="1">
    <location>
        <begin position="123"/>
        <end position="140"/>
    </location>
</feature>